<evidence type="ECO:0000313" key="4">
    <source>
        <dbReference type="WBParaSite" id="PSAMB.scaffold2348size23687.g17419.t1"/>
    </source>
</evidence>
<feature type="transmembrane region" description="Helical" evidence="2">
    <location>
        <begin position="95"/>
        <end position="113"/>
    </location>
</feature>
<feature type="transmembrane region" description="Helical" evidence="2">
    <location>
        <begin position="125"/>
        <end position="150"/>
    </location>
</feature>
<dbReference type="GO" id="GO:0033615">
    <property type="term" value="P:mitochondrial proton-transporting ATP synthase complex assembly"/>
    <property type="evidence" value="ECO:0007669"/>
    <property type="project" value="TreeGrafter"/>
</dbReference>
<dbReference type="AlphaFoldDB" id="A0A914VSP2"/>
<sequence length="248" mass="27291">MLAFRIVSRSAGRRLVSAVINSNASVCCATSRPCWQSWLRTPVGSAACLSTSARATASSSSSTNIPIAKLSSEDLGKLIYTAPKANADAMRMVKLLSFSTTIFSAVLLPLANYKLYQEAMEQASTLAALIFSNAVAVLVLLSPLLLHYLVKRFALQIYYNSATDTFTTVHYNFFLQRRAHRFHSNEIIDPEKEAKKSLFALSTVVVRGKHILFSPSPILFTDMEAFEKLTRVLLSGDEKPAAQDDDDD</sequence>
<keyword evidence="2" id="KW-1133">Transmembrane helix</keyword>
<dbReference type="WBParaSite" id="PSAMB.scaffold2348size23687.g17419.t1">
    <property type="protein sequence ID" value="PSAMB.scaffold2348size23687.g17419.t1"/>
    <property type="gene ID" value="PSAMB.scaffold2348size23687.g17419"/>
</dbReference>
<proteinExistence type="inferred from homology"/>
<accession>A0A914VSP2</accession>
<reference evidence="4" key="1">
    <citation type="submission" date="2022-11" db="UniProtKB">
        <authorList>
            <consortium name="WormBaseParasite"/>
        </authorList>
    </citation>
    <scope>IDENTIFICATION</scope>
</reference>
<dbReference type="Pfam" id="PF06979">
    <property type="entry name" value="TMEM70"/>
    <property type="match status" value="1"/>
</dbReference>
<name>A0A914VSP2_9BILA</name>
<keyword evidence="2" id="KW-0472">Membrane</keyword>
<dbReference type="PANTHER" id="PTHR13281">
    <property type="entry name" value="TRANSMEMBRANE PROTEIN 70, MITOCHONDRIAL"/>
    <property type="match status" value="1"/>
</dbReference>
<comment type="similarity">
    <text evidence="1">Belongs to the TMEM70 family.</text>
</comment>
<dbReference type="InterPro" id="IPR009724">
    <property type="entry name" value="TMEM70"/>
</dbReference>
<keyword evidence="3" id="KW-1185">Reference proteome</keyword>
<evidence type="ECO:0000313" key="3">
    <source>
        <dbReference type="Proteomes" id="UP000887566"/>
    </source>
</evidence>
<organism evidence="3 4">
    <name type="scientific">Plectus sambesii</name>
    <dbReference type="NCBI Taxonomy" id="2011161"/>
    <lineage>
        <taxon>Eukaryota</taxon>
        <taxon>Metazoa</taxon>
        <taxon>Ecdysozoa</taxon>
        <taxon>Nematoda</taxon>
        <taxon>Chromadorea</taxon>
        <taxon>Plectida</taxon>
        <taxon>Plectina</taxon>
        <taxon>Plectoidea</taxon>
        <taxon>Plectidae</taxon>
        <taxon>Plectus</taxon>
    </lineage>
</organism>
<protein>
    <submittedName>
        <fullName evidence="4">Transmembrane protein 70</fullName>
    </submittedName>
</protein>
<dbReference type="InterPro" id="IPR045325">
    <property type="entry name" value="TMEM70/TMEM186/TMEM223"/>
</dbReference>
<keyword evidence="2" id="KW-0812">Transmembrane</keyword>
<evidence type="ECO:0000256" key="1">
    <source>
        <dbReference type="ARBA" id="ARBA00005280"/>
    </source>
</evidence>
<dbReference type="Proteomes" id="UP000887566">
    <property type="component" value="Unplaced"/>
</dbReference>
<evidence type="ECO:0000256" key="2">
    <source>
        <dbReference type="SAM" id="Phobius"/>
    </source>
</evidence>
<dbReference type="PANTHER" id="PTHR13281:SF0">
    <property type="entry name" value="TRANSMEMBRANE PROTEIN 70, MITOCHONDRIAL"/>
    <property type="match status" value="1"/>
</dbReference>
<dbReference type="GO" id="GO:0031966">
    <property type="term" value="C:mitochondrial membrane"/>
    <property type="evidence" value="ECO:0007669"/>
    <property type="project" value="TreeGrafter"/>
</dbReference>